<evidence type="ECO:0000313" key="5">
    <source>
        <dbReference type="EMBL" id="PJE75784.1"/>
    </source>
</evidence>
<dbReference type="EMBL" id="PFET01000009">
    <property type="protein sequence ID" value="PJE75784.1"/>
    <property type="molecule type" value="Genomic_DNA"/>
</dbReference>
<dbReference type="GO" id="GO:0016881">
    <property type="term" value="F:acid-amino acid ligase activity"/>
    <property type="evidence" value="ECO:0007669"/>
    <property type="project" value="InterPro"/>
</dbReference>
<dbReference type="PANTHER" id="PTHR43024:SF1">
    <property type="entry name" value="UDP-N-ACETYLMURAMOYL-TRIPEPTIDE--D-ALANYL-D-ALANINE LIGASE"/>
    <property type="match status" value="1"/>
</dbReference>
<reference evidence="5 6" key="1">
    <citation type="submission" date="2017-09" db="EMBL/GenBank/DDBJ databases">
        <title>Depth-based differentiation of microbial function through sediment-hosted aquifers and enrichment of novel symbionts in the deep terrestrial subsurface.</title>
        <authorList>
            <person name="Probst A.J."/>
            <person name="Ladd B."/>
            <person name="Jarett J.K."/>
            <person name="Geller-Mcgrath D.E."/>
            <person name="Sieber C.M."/>
            <person name="Emerson J.B."/>
            <person name="Anantharaman K."/>
            <person name="Thomas B.C."/>
            <person name="Malmstrom R."/>
            <person name="Stieglmeier M."/>
            <person name="Klingl A."/>
            <person name="Woyke T."/>
            <person name="Ryan C.M."/>
            <person name="Banfield J.F."/>
        </authorList>
    </citation>
    <scope>NUCLEOTIDE SEQUENCE [LARGE SCALE GENOMIC DNA]</scope>
    <source>
        <strain evidence="5">CG10_big_fil_rev_8_21_14_0_10_48_11</strain>
    </source>
</reference>
<dbReference type="GO" id="GO:0005524">
    <property type="term" value="F:ATP binding"/>
    <property type="evidence" value="ECO:0007669"/>
    <property type="project" value="UniProtKB-KW"/>
</dbReference>
<dbReference type="InterPro" id="IPR051046">
    <property type="entry name" value="MurCDEF_CellWall_CoF430Synth"/>
</dbReference>
<evidence type="ECO:0000256" key="3">
    <source>
        <dbReference type="ARBA" id="ARBA00022840"/>
    </source>
</evidence>
<evidence type="ECO:0000256" key="2">
    <source>
        <dbReference type="ARBA" id="ARBA00022741"/>
    </source>
</evidence>
<sequence length="229" mass="24817">MRYSIKKVLSWFLCALARYRLGRSHTVVVAVAGIVGKSTAKRTVAKKLKKFGEVFVSKKNYNTEIGLPLTLLDLEPPYSQTVGEWGTILYRAFVRAFFSPPLPRLAVVEFGVAEKGDMLQLLKIVTPIVAVITNISVSDFNSQTTLEDLSIEFAVLAASVPKQGLVVLNGDNNYAKIVKSAAKARIITYGAKEGNEVHPVAPKVMSSASDTATLAATIISDFISQRGTP</sequence>
<comment type="caution">
    <text evidence="5">The sequence shown here is derived from an EMBL/GenBank/DDBJ whole genome shotgun (WGS) entry which is preliminary data.</text>
</comment>
<dbReference type="AlphaFoldDB" id="A0A2M8LEA7"/>
<organism evidence="5 6">
    <name type="scientific">Candidatus Uhrbacteria bacterium CG10_big_fil_rev_8_21_14_0_10_48_11</name>
    <dbReference type="NCBI Taxonomy" id="1975037"/>
    <lineage>
        <taxon>Bacteria</taxon>
        <taxon>Candidatus Uhriibacteriota</taxon>
    </lineage>
</organism>
<proteinExistence type="predicted"/>
<dbReference type="InterPro" id="IPR013221">
    <property type="entry name" value="Mur_ligase_cen"/>
</dbReference>
<dbReference type="Proteomes" id="UP000231152">
    <property type="component" value="Unassembled WGS sequence"/>
</dbReference>
<dbReference type="PANTHER" id="PTHR43024">
    <property type="entry name" value="UDP-N-ACETYLMURAMOYL-TRIPEPTIDE--D-ALANYL-D-ALANINE LIGASE"/>
    <property type="match status" value="1"/>
</dbReference>
<keyword evidence="3" id="KW-0067">ATP-binding</keyword>
<dbReference type="Gene3D" id="3.40.1190.10">
    <property type="entry name" value="Mur-like, catalytic domain"/>
    <property type="match status" value="1"/>
</dbReference>
<evidence type="ECO:0000313" key="6">
    <source>
        <dbReference type="Proteomes" id="UP000231152"/>
    </source>
</evidence>
<dbReference type="Pfam" id="PF08245">
    <property type="entry name" value="Mur_ligase_M"/>
    <property type="match status" value="1"/>
</dbReference>
<accession>A0A2M8LEA7</accession>
<feature type="domain" description="Mur ligase central" evidence="4">
    <location>
        <begin position="31"/>
        <end position="197"/>
    </location>
</feature>
<dbReference type="InterPro" id="IPR036565">
    <property type="entry name" value="Mur-like_cat_sf"/>
</dbReference>
<evidence type="ECO:0000256" key="1">
    <source>
        <dbReference type="ARBA" id="ARBA00022598"/>
    </source>
</evidence>
<keyword evidence="2" id="KW-0547">Nucleotide-binding</keyword>
<name>A0A2M8LEA7_9BACT</name>
<gene>
    <name evidence="5" type="ORF">COV04_02470</name>
</gene>
<dbReference type="SUPFAM" id="SSF53623">
    <property type="entry name" value="MurD-like peptide ligases, catalytic domain"/>
    <property type="match status" value="1"/>
</dbReference>
<evidence type="ECO:0000259" key="4">
    <source>
        <dbReference type="Pfam" id="PF08245"/>
    </source>
</evidence>
<keyword evidence="1" id="KW-0436">Ligase</keyword>
<protein>
    <recommendedName>
        <fullName evidence="4">Mur ligase central domain-containing protein</fullName>
    </recommendedName>
</protein>